<feature type="chain" id="PRO_5016284676" description="Outer membrane protein with beta-barrel domain" evidence="1">
    <location>
        <begin position="24"/>
        <end position="375"/>
    </location>
</feature>
<sequence>MATFQTLKMKTLLSMLLILQSLACFGQLQYEREWSKGPLTWDDFQAESPIGETAETYLYYQLSYAKDKKKIGKHTYEYLRVKSTINPYRSWVTEEGKKPQLLRYNQILFDLVELCRRNIQYQLNGLEDFSYVNLIFDEEYKKCEQEMNGFSEAVSHGEDIDALAAWNIIIQKRLAETENTQEPKYDYRNLGLFLGLGIGTTVYFGNISEQFQPLVNFLRLDYTFRFKNLELNFGGMLGQAKVKRTFTFEGEQWSEHDTPYITQTDISLSYADLLKKDFGLSPFIGVSFFTSEDGSKEESNLKKFRLTNMIVGLSYKFANRFTVTQTSSIDGCGSEIRMGPIFRLYLSNASDGIMKGYMLHTSISYSFGGRFLNMK</sequence>
<accession>A0A315ZDP0</accession>
<organism evidence="2 3">
    <name type="scientific">Sediminitomix flava</name>
    <dbReference type="NCBI Taxonomy" id="379075"/>
    <lineage>
        <taxon>Bacteria</taxon>
        <taxon>Pseudomonadati</taxon>
        <taxon>Bacteroidota</taxon>
        <taxon>Cytophagia</taxon>
        <taxon>Cytophagales</taxon>
        <taxon>Flammeovirgaceae</taxon>
        <taxon>Sediminitomix</taxon>
    </lineage>
</organism>
<comment type="caution">
    <text evidence="2">The sequence shown here is derived from an EMBL/GenBank/DDBJ whole genome shotgun (WGS) entry which is preliminary data.</text>
</comment>
<evidence type="ECO:0008006" key="4">
    <source>
        <dbReference type="Google" id="ProtNLM"/>
    </source>
</evidence>
<evidence type="ECO:0000256" key="1">
    <source>
        <dbReference type="SAM" id="SignalP"/>
    </source>
</evidence>
<keyword evidence="1" id="KW-0732">Signal</keyword>
<name>A0A315ZDP0_SEDFL</name>
<feature type="signal peptide" evidence="1">
    <location>
        <begin position="1"/>
        <end position="23"/>
    </location>
</feature>
<dbReference type="AlphaFoldDB" id="A0A315ZDP0"/>
<dbReference type="EMBL" id="QGDO01000002">
    <property type="protein sequence ID" value="PWJ43243.1"/>
    <property type="molecule type" value="Genomic_DNA"/>
</dbReference>
<gene>
    <name evidence="2" type="ORF">BC781_102792</name>
</gene>
<reference evidence="2 3" key="1">
    <citation type="submission" date="2018-03" db="EMBL/GenBank/DDBJ databases">
        <title>Genomic Encyclopedia of Archaeal and Bacterial Type Strains, Phase II (KMG-II): from individual species to whole genera.</title>
        <authorList>
            <person name="Goeker M."/>
        </authorList>
    </citation>
    <scope>NUCLEOTIDE SEQUENCE [LARGE SCALE GENOMIC DNA]</scope>
    <source>
        <strain evidence="2 3">DSM 28229</strain>
    </source>
</reference>
<protein>
    <recommendedName>
        <fullName evidence="4">Outer membrane protein with beta-barrel domain</fullName>
    </recommendedName>
</protein>
<dbReference type="Proteomes" id="UP000245535">
    <property type="component" value="Unassembled WGS sequence"/>
</dbReference>
<evidence type="ECO:0000313" key="3">
    <source>
        <dbReference type="Proteomes" id="UP000245535"/>
    </source>
</evidence>
<proteinExistence type="predicted"/>
<evidence type="ECO:0000313" key="2">
    <source>
        <dbReference type="EMBL" id="PWJ43243.1"/>
    </source>
</evidence>
<keyword evidence="3" id="KW-1185">Reference proteome</keyword>